<evidence type="ECO:0000256" key="10">
    <source>
        <dbReference type="HAMAP-Rule" id="MF_00138"/>
    </source>
</evidence>
<reference evidence="13 14" key="1">
    <citation type="submission" date="2022-01" db="EMBL/GenBank/DDBJ databases">
        <title>Draft genome sequence of Sabulilitoribacter multivorans KCTC 32326.</title>
        <authorList>
            <person name="Oh J.-S."/>
        </authorList>
    </citation>
    <scope>NUCLEOTIDE SEQUENCE [LARGE SCALE GENOMIC DNA]</scope>
    <source>
        <strain evidence="13 14">M-M16</strain>
    </source>
</reference>
<dbReference type="Gene3D" id="3.30.470.20">
    <property type="entry name" value="ATP-grasp fold, B domain"/>
    <property type="match status" value="1"/>
</dbReference>
<accession>A0ABS9IHI2</accession>
<dbReference type="SUPFAM" id="SSF51246">
    <property type="entry name" value="Rudiment single hybrid motif"/>
    <property type="match status" value="1"/>
</dbReference>
<dbReference type="SMART" id="SM01209">
    <property type="entry name" value="GARS_A"/>
    <property type="match status" value="1"/>
</dbReference>
<evidence type="ECO:0000256" key="7">
    <source>
        <dbReference type="ARBA" id="ARBA00038345"/>
    </source>
</evidence>
<dbReference type="PROSITE" id="PS50975">
    <property type="entry name" value="ATP_GRASP"/>
    <property type="match status" value="1"/>
</dbReference>
<dbReference type="Pfam" id="PF02843">
    <property type="entry name" value="GARS_C"/>
    <property type="match status" value="1"/>
</dbReference>
<keyword evidence="5 10" id="KW-0658">Purine biosynthesis</keyword>
<feature type="domain" description="ATP-grasp" evidence="12">
    <location>
        <begin position="111"/>
        <end position="319"/>
    </location>
</feature>
<dbReference type="Pfam" id="PF01071">
    <property type="entry name" value="GARS_A"/>
    <property type="match status" value="1"/>
</dbReference>
<comment type="caution">
    <text evidence="13">The sequence shown here is derived from an EMBL/GenBank/DDBJ whole genome shotgun (WGS) entry which is preliminary data.</text>
</comment>
<dbReference type="SMART" id="SM01210">
    <property type="entry name" value="GARS_C"/>
    <property type="match status" value="1"/>
</dbReference>
<dbReference type="Proteomes" id="UP001200022">
    <property type="component" value="Unassembled WGS sequence"/>
</dbReference>
<evidence type="ECO:0000256" key="8">
    <source>
        <dbReference type="ARBA" id="ARBA00042242"/>
    </source>
</evidence>
<sequence length="423" mass="46681">MNILILGSGGREHTFAWKIAQSPKCSQLFVAPGNSGTNTVATNVNISVTDFDAIKKLVLEKNIDMVVVGPEDPLVQGIHDYFLNDEEIKHISVIGPQKVAAQLEGSKEFAKEFLFRHNIPTAAYESFTKETVEKGYEFLETLKPPYVLKADGLAAGKGVVILNDLEEAKTELKSMLVDAKFGEASTKVVIEEFLDGIELSCFVLTDGEHYKILPTAKDYKRIGEGDTGLNTGGMGAVSPVPFATNEFLNKIENRIVKPTIEGFKKDNLPYVGFVFIGLIKVGDDPKVIEYNVRMGDPETEVVFPRLKNDLVEVLQAMANGTLNEIDIEIDERAATTIMLVSGGYPESYEKGKEITGIETIKDSIPFHAGAQVQNGKIITSGGRVMAITSYGDTYKEAIKKSYQNIEKLHFDKMYYRKDIGFDL</sequence>
<evidence type="ECO:0000256" key="4">
    <source>
        <dbReference type="ARBA" id="ARBA00022741"/>
    </source>
</evidence>
<organism evidence="13 14">
    <name type="scientific">Flaviramulus multivorans</name>
    <dbReference type="NCBI Taxonomy" id="1304750"/>
    <lineage>
        <taxon>Bacteria</taxon>
        <taxon>Pseudomonadati</taxon>
        <taxon>Bacteroidota</taxon>
        <taxon>Flavobacteriia</taxon>
        <taxon>Flavobacteriales</taxon>
        <taxon>Flavobacteriaceae</taxon>
        <taxon>Flaviramulus</taxon>
    </lineage>
</organism>
<dbReference type="NCBIfam" id="TIGR00877">
    <property type="entry name" value="purD"/>
    <property type="match status" value="1"/>
</dbReference>
<dbReference type="Gene3D" id="3.30.1490.20">
    <property type="entry name" value="ATP-grasp fold, A domain"/>
    <property type="match status" value="1"/>
</dbReference>
<protein>
    <recommendedName>
        <fullName evidence="2 10">Phosphoribosylamine--glycine ligase</fullName>
        <ecNumber evidence="2 10">6.3.4.13</ecNumber>
    </recommendedName>
    <alternativeName>
        <fullName evidence="10">GARS</fullName>
    </alternativeName>
    <alternativeName>
        <fullName evidence="8 10">Glycinamide ribonucleotide synthetase</fullName>
    </alternativeName>
    <alternativeName>
        <fullName evidence="9 10">Phosphoribosylglycinamide synthetase</fullName>
    </alternativeName>
</protein>
<dbReference type="PANTHER" id="PTHR43472">
    <property type="entry name" value="PHOSPHORIBOSYLAMINE--GLYCINE LIGASE"/>
    <property type="match status" value="1"/>
</dbReference>
<evidence type="ECO:0000256" key="9">
    <source>
        <dbReference type="ARBA" id="ARBA00042864"/>
    </source>
</evidence>
<evidence type="ECO:0000259" key="12">
    <source>
        <dbReference type="PROSITE" id="PS50975"/>
    </source>
</evidence>
<dbReference type="Pfam" id="PF02844">
    <property type="entry name" value="GARS_N"/>
    <property type="match status" value="1"/>
</dbReference>
<dbReference type="InterPro" id="IPR020562">
    <property type="entry name" value="PRibGlycinamide_synth_N"/>
</dbReference>
<keyword evidence="3 10" id="KW-0436">Ligase</keyword>
<dbReference type="InterPro" id="IPR020561">
    <property type="entry name" value="PRibGlycinamid_synth_ATP-grasp"/>
</dbReference>
<evidence type="ECO:0000313" key="14">
    <source>
        <dbReference type="Proteomes" id="UP001200022"/>
    </source>
</evidence>
<name>A0ABS9IHI2_9FLAO</name>
<dbReference type="InterPro" id="IPR037123">
    <property type="entry name" value="PRibGlycinamide_synth_C_sf"/>
</dbReference>
<evidence type="ECO:0000256" key="3">
    <source>
        <dbReference type="ARBA" id="ARBA00022598"/>
    </source>
</evidence>
<evidence type="ECO:0000256" key="5">
    <source>
        <dbReference type="ARBA" id="ARBA00022755"/>
    </source>
</evidence>
<dbReference type="Gene3D" id="3.40.50.20">
    <property type="match status" value="1"/>
</dbReference>
<dbReference type="Gene3D" id="3.90.600.10">
    <property type="entry name" value="Phosphoribosylglycinamide synthetase, C-terminal domain"/>
    <property type="match status" value="1"/>
</dbReference>
<evidence type="ECO:0000256" key="2">
    <source>
        <dbReference type="ARBA" id="ARBA00013255"/>
    </source>
</evidence>
<dbReference type="EMBL" id="JAKKDV010000001">
    <property type="protein sequence ID" value="MCF7559615.1"/>
    <property type="molecule type" value="Genomic_DNA"/>
</dbReference>
<keyword evidence="4 11" id="KW-0547">Nucleotide-binding</keyword>
<dbReference type="PANTHER" id="PTHR43472:SF1">
    <property type="entry name" value="PHOSPHORIBOSYLAMINE--GLYCINE LIGASE, CHLOROPLASTIC"/>
    <property type="match status" value="1"/>
</dbReference>
<proteinExistence type="inferred from homology"/>
<dbReference type="InterPro" id="IPR020560">
    <property type="entry name" value="PRibGlycinamide_synth_C-dom"/>
</dbReference>
<evidence type="ECO:0000256" key="11">
    <source>
        <dbReference type="PROSITE-ProRule" id="PRU00409"/>
    </source>
</evidence>
<dbReference type="HAMAP" id="MF_00138">
    <property type="entry name" value="GARS"/>
    <property type="match status" value="1"/>
</dbReference>
<dbReference type="EC" id="6.3.4.13" evidence="2 10"/>
<dbReference type="InterPro" id="IPR011761">
    <property type="entry name" value="ATP-grasp"/>
</dbReference>
<evidence type="ECO:0000256" key="6">
    <source>
        <dbReference type="ARBA" id="ARBA00022840"/>
    </source>
</evidence>
<keyword evidence="6 11" id="KW-0067">ATP-binding</keyword>
<keyword evidence="14" id="KW-1185">Reference proteome</keyword>
<gene>
    <name evidence="10 13" type="primary">purD</name>
    <name evidence="13" type="ORF">L3X39_03125</name>
</gene>
<evidence type="ECO:0000313" key="13">
    <source>
        <dbReference type="EMBL" id="MCF7559615.1"/>
    </source>
</evidence>
<evidence type="ECO:0000256" key="1">
    <source>
        <dbReference type="ARBA" id="ARBA00005174"/>
    </source>
</evidence>
<dbReference type="RefSeq" id="WP_237230284.1">
    <property type="nucleotide sequence ID" value="NZ_JAKKDV010000001.1"/>
</dbReference>
<dbReference type="InterPro" id="IPR011054">
    <property type="entry name" value="Rudment_hybrid_motif"/>
</dbReference>
<dbReference type="SUPFAM" id="SSF52440">
    <property type="entry name" value="PreATP-grasp domain"/>
    <property type="match status" value="1"/>
</dbReference>
<comment type="similarity">
    <text evidence="7 10">Belongs to the GARS family.</text>
</comment>
<dbReference type="InterPro" id="IPR016185">
    <property type="entry name" value="PreATP-grasp_dom_sf"/>
</dbReference>
<dbReference type="GO" id="GO:0004637">
    <property type="term" value="F:phosphoribosylamine-glycine ligase activity"/>
    <property type="evidence" value="ECO:0007669"/>
    <property type="project" value="UniProtKB-EC"/>
</dbReference>
<dbReference type="InterPro" id="IPR000115">
    <property type="entry name" value="PRibGlycinamide_synth"/>
</dbReference>
<comment type="pathway">
    <text evidence="1 10">Purine metabolism; IMP biosynthesis via de novo pathway; N(1)-(5-phospho-D-ribosyl)glycinamide from 5-phospho-alpha-D-ribose 1-diphosphate: step 2/2.</text>
</comment>
<dbReference type="InterPro" id="IPR013815">
    <property type="entry name" value="ATP_grasp_subdomain_1"/>
</dbReference>
<comment type="catalytic activity">
    <reaction evidence="10">
        <text>5-phospho-beta-D-ribosylamine + glycine + ATP = N(1)-(5-phospho-beta-D-ribosyl)glycinamide + ADP + phosphate + H(+)</text>
        <dbReference type="Rhea" id="RHEA:17453"/>
        <dbReference type="ChEBI" id="CHEBI:15378"/>
        <dbReference type="ChEBI" id="CHEBI:30616"/>
        <dbReference type="ChEBI" id="CHEBI:43474"/>
        <dbReference type="ChEBI" id="CHEBI:57305"/>
        <dbReference type="ChEBI" id="CHEBI:58681"/>
        <dbReference type="ChEBI" id="CHEBI:143788"/>
        <dbReference type="ChEBI" id="CHEBI:456216"/>
        <dbReference type="EC" id="6.3.4.13"/>
    </reaction>
</comment>
<dbReference type="SUPFAM" id="SSF56059">
    <property type="entry name" value="Glutathione synthetase ATP-binding domain-like"/>
    <property type="match status" value="1"/>
</dbReference>